<organism evidence="4 5">
    <name type="scientific">Rehaibacterium terrae</name>
    <dbReference type="NCBI Taxonomy" id="1341696"/>
    <lineage>
        <taxon>Bacteria</taxon>
        <taxon>Pseudomonadati</taxon>
        <taxon>Pseudomonadota</taxon>
        <taxon>Gammaproteobacteria</taxon>
        <taxon>Lysobacterales</taxon>
        <taxon>Lysobacteraceae</taxon>
        <taxon>Rehaibacterium</taxon>
    </lineage>
</organism>
<accession>A0A7W7Y1G7</accession>
<gene>
    <name evidence="4" type="ORF">HNQ58_002294</name>
</gene>
<dbReference type="RefSeq" id="WP_183949045.1">
    <property type="nucleotide sequence ID" value="NZ_JACHHX010000018.1"/>
</dbReference>
<comment type="caution">
    <text evidence="4">The sequence shown here is derived from an EMBL/GenBank/DDBJ whole genome shotgun (WGS) entry which is preliminary data.</text>
</comment>
<dbReference type="PANTHER" id="PTHR36920:SF1">
    <property type="entry name" value="OUTER MEMBRANE PROTEIN W"/>
    <property type="match status" value="1"/>
</dbReference>
<feature type="chain" id="PRO_5030953960" evidence="2">
    <location>
        <begin position="27"/>
        <end position="205"/>
    </location>
</feature>
<reference evidence="4 5" key="1">
    <citation type="submission" date="2020-08" db="EMBL/GenBank/DDBJ databases">
        <title>Genomic Encyclopedia of Type Strains, Phase IV (KMG-IV): sequencing the most valuable type-strain genomes for metagenomic binning, comparative biology and taxonomic classification.</title>
        <authorList>
            <person name="Goeker M."/>
        </authorList>
    </citation>
    <scope>NUCLEOTIDE SEQUENCE [LARGE SCALE GENOMIC DNA]</scope>
    <source>
        <strain evidence="4 5">DSM 25897</strain>
    </source>
</reference>
<dbReference type="SUPFAM" id="SSF56925">
    <property type="entry name" value="OMPA-like"/>
    <property type="match status" value="1"/>
</dbReference>
<dbReference type="InterPro" id="IPR027385">
    <property type="entry name" value="Beta-barrel_OMP"/>
</dbReference>
<dbReference type="GO" id="GO:0055085">
    <property type="term" value="P:transmembrane transport"/>
    <property type="evidence" value="ECO:0007669"/>
    <property type="project" value="TreeGrafter"/>
</dbReference>
<feature type="domain" description="Outer membrane protein beta-barrel" evidence="3">
    <location>
        <begin position="11"/>
        <end position="205"/>
    </location>
</feature>
<dbReference type="Gene3D" id="2.40.160.20">
    <property type="match status" value="1"/>
</dbReference>
<protein>
    <submittedName>
        <fullName evidence="4">Outer membrane protein</fullName>
    </submittedName>
</protein>
<dbReference type="PANTHER" id="PTHR36920">
    <property type="match status" value="1"/>
</dbReference>
<feature type="signal peptide" evidence="2">
    <location>
        <begin position="1"/>
        <end position="26"/>
    </location>
</feature>
<keyword evidence="1 2" id="KW-0732">Signal</keyword>
<dbReference type="InterPro" id="IPR011250">
    <property type="entry name" value="OMP/PagP_B-barrel"/>
</dbReference>
<dbReference type="Pfam" id="PF13505">
    <property type="entry name" value="OMP_b-brl"/>
    <property type="match status" value="1"/>
</dbReference>
<dbReference type="Proteomes" id="UP000519004">
    <property type="component" value="Unassembled WGS sequence"/>
</dbReference>
<dbReference type="InterPro" id="IPR005618">
    <property type="entry name" value="OMPW"/>
</dbReference>
<evidence type="ECO:0000256" key="2">
    <source>
        <dbReference type="SAM" id="SignalP"/>
    </source>
</evidence>
<evidence type="ECO:0000313" key="5">
    <source>
        <dbReference type="Proteomes" id="UP000519004"/>
    </source>
</evidence>
<name>A0A7W7Y1G7_9GAMM</name>
<evidence type="ECO:0000259" key="3">
    <source>
        <dbReference type="Pfam" id="PF13505"/>
    </source>
</evidence>
<dbReference type="AlphaFoldDB" id="A0A7W7Y1G7"/>
<keyword evidence="5" id="KW-1185">Reference proteome</keyword>
<proteinExistence type="predicted"/>
<dbReference type="EMBL" id="JACHHX010000018">
    <property type="protein sequence ID" value="MBB5016379.1"/>
    <property type="molecule type" value="Genomic_DNA"/>
</dbReference>
<evidence type="ECO:0000313" key="4">
    <source>
        <dbReference type="EMBL" id="MBB5016379.1"/>
    </source>
</evidence>
<dbReference type="GO" id="GO:0019867">
    <property type="term" value="C:outer membrane"/>
    <property type="evidence" value="ECO:0007669"/>
    <property type="project" value="InterPro"/>
</dbReference>
<sequence>MSTALRPLAATLLATGLLALAPAATAADFAIRIGGHSVNPKSDNGTLAGLPARVGNQTALTGGISWHLDRHWFTDLWLGLDKFGHEVRLDGAGTVATVEHRPIALGINYRAGIGAFRPFVGLGYGWVRVSGERAFGILTGSRVEAGNASGITYVVGADIHLGEAWFLRADARRLDFDTRVRVDGADVGTANVDPWVYGLSVGVRF</sequence>
<evidence type="ECO:0000256" key="1">
    <source>
        <dbReference type="ARBA" id="ARBA00022729"/>
    </source>
</evidence>